<name>A0ABS1IYP4_9FIRM</name>
<dbReference type="InterPro" id="IPR003828">
    <property type="entry name" value="QueH"/>
</dbReference>
<dbReference type="PANTHER" id="PTHR36701">
    <property type="entry name" value="EPOXYQUEUOSINE REDUCTASE QUEH"/>
    <property type="match status" value="1"/>
</dbReference>
<dbReference type="EC" id="1.17.99.6" evidence="4 17"/>
<evidence type="ECO:0000256" key="7">
    <source>
        <dbReference type="ARBA" id="ARBA00022694"/>
    </source>
</evidence>
<evidence type="ECO:0000256" key="6">
    <source>
        <dbReference type="ARBA" id="ARBA00022485"/>
    </source>
</evidence>
<comment type="caution">
    <text evidence="18">The sequence shown here is derived from an EMBL/GenBank/DDBJ whole genome shotgun (WGS) entry which is preliminary data.</text>
</comment>
<keyword evidence="14 17" id="KW-0676">Redox-active center</keyword>
<comment type="pathway">
    <text evidence="2 17">tRNA modification; tRNA-queuosine biosynthesis.</text>
</comment>
<sequence>MNKVNYQKLLDEKIEEFTKEGRVPALFLHACCAPCSSYTLEYLSKYFNITIYFYNPNIDTKEEYETRIQELGRLIEEMPLEHEVKLVSGAYEPEKFYEIAKGKEDLPEGGARCYRCYELRMEEAARAAKEYGADYYTTTLSISPHKNADWLNSLGERFGEKYDIPYLYSDFKKKGGYHRSVQLSREYGLYRQDYCGCVYSKEEAERRNEGRAN</sequence>
<feature type="binding site" evidence="17">
    <location>
        <position position="32"/>
    </location>
    <ligand>
        <name>[4Fe-4S] cluster</name>
        <dbReference type="ChEBI" id="CHEBI:49883"/>
    </ligand>
</feature>
<feature type="disulfide bond" description="Redox-active" evidence="17">
    <location>
        <begin position="195"/>
        <end position="197"/>
    </location>
</feature>
<evidence type="ECO:0000256" key="1">
    <source>
        <dbReference type="ARBA" id="ARBA00002268"/>
    </source>
</evidence>
<evidence type="ECO:0000256" key="11">
    <source>
        <dbReference type="ARBA" id="ARBA00023004"/>
    </source>
</evidence>
<dbReference type="Proteomes" id="UP000604730">
    <property type="component" value="Unassembled WGS sequence"/>
</dbReference>
<evidence type="ECO:0000256" key="4">
    <source>
        <dbReference type="ARBA" id="ARBA00012622"/>
    </source>
</evidence>
<reference evidence="18 19" key="1">
    <citation type="submission" date="2021-01" db="EMBL/GenBank/DDBJ databases">
        <title>Isolation and description of Catonella massiliensis sp. nov., a novel Catonella species, isolated from a stable periodontitis subject.</title>
        <authorList>
            <person name="Antezack A."/>
            <person name="Boxberger M."/>
            <person name="La Scola B."/>
            <person name="Monnet-Corti V."/>
        </authorList>
    </citation>
    <scope>NUCLEOTIDE SEQUENCE [LARGE SCALE GENOMIC DNA]</scope>
    <source>
        <strain evidence="18 19">Marseille-Q4567</strain>
    </source>
</reference>
<keyword evidence="10 17" id="KW-0560">Oxidoreductase</keyword>
<dbReference type="HAMAP" id="MF_02089">
    <property type="entry name" value="QueH"/>
    <property type="match status" value="1"/>
</dbReference>
<evidence type="ECO:0000256" key="10">
    <source>
        <dbReference type="ARBA" id="ARBA00023002"/>
    </source>
</evidence>
<evidence type="ECO:0000256" key="13">
    <source>
        <dbReference type="ARBA" id="ARBA00023157"/>
    </source>
</evidence>
<keyword evidence="8 17" id="KW-0479">Metal-binding</keyword>
<accession>A0ABS1IYP4</accession>
<comment type="catalytic activity">
    <reaction evidence="16 17">
        <text>epoxyqueuosine(34) in tRNA + AH2 = queuosine(34) in tRNA + A + H2O</text>
        <dbReference type="Rhea" id="RHEA:32159"/>
        <dbReference type="Rhea" id="RHEA-COMP:18571"/>
        <dbReference type="Rhea" id="RHEA-COMP:18582"/>
        <dbReference type="ChEBI" id="CHEBI:13193"/>
        <dbReference type="ChEBI" id="CHEBI:15377"/>
        <dbReference type="ChEBI" id="CHEBI:17499"/>
        <dbReference type="ChEBI" id="CHEBI:194431"/>
        <dbReference type="ChEBI" id="CHEBI:194443"/>
        <dbReference type="EC" id="1.17.99.6"/>
    </reaction>
</comment>
<evidence type="ECO:0000256" key="9">
    <source>
        <dbReference type="ARBA" id="ARBA00022785"/>
    </source>
</evidence>
<proteinExistence type="inferred from homology"/>
<feature type="binding site" evidence="17">
    <location>
        <position position="113"/>
    </location>
    <ligand>
        <name>[4Fe-4S] cluster</name>
        <dbReference type="ChEBI" id="CHEBI:49883"/>
    </ligand>
</feature>
<evidence type="ECO:0000256" key="2">
    <source>
        <dbReference type="ARBA" id="ARBA00004691"/>
    </source>
</evidence>
<keyword evidence="12 17" id="KW-0411">Iron-sulfur</keyword>
<keyword evidence="19" id="KW-1185">Reference proteome</keyword>
<dbReference type="EMBL" id="JAEPRJ010000001">
    <property type="protein sequence ID" value="MBK5896789.1"/>
    <property type="molecule type" value="Genomic_DNA"/>
</dbReference>
<feature type="binding site" evidence="17">
    <location>
        <position position="116"/>
    </location>
    <ligand>
        <name>[4Fe-4S] cluster</name>
        <dbReference type="ChEBI" id="CHEBI:49883"/>
    </ligand>
</feature>
<organism evidence="18 19">
    <name type="scientific">Catonella massiliensis</name>
    <dbReference type="NCBI Taxonomy" id="2799636"/>
    <lineage>
        <taxon>Bacteria</taxon>
        <taxon>Bacillati</taxon>
        <taxon>Bacillota</taxon>
        <taxon>Clostridia</taxon>
        <taxon>Lachnospirales</taxon>
        <taxon>Lachnospiraceae</taxon>
        <taxon>Catonella</taxon>
    </lineage>
</organism>
<dbReference type="RefSeq" id="WP_208428339.1">
    <property type="nucleotide sequence ID" value="NZ_JAEPRJ010000001.1"/>
</dbReference>
<keyword evidence="6 17" id="KW-0004">4Fe-4S</keyword>
<evidence type="ECO:0000313" key="18">
    <source>
        <dbReference type="EMBL" id="MBK5896789.1"/>
    </source>
</evidence>
<dbReference type="PANTHER" id="PTHR36701:SF1">
    <property type="entry name" value="EPOXYQUEUOSINE REDUCTASE QUEH"/>
    <property type="match status" value="1"/>
</dbReference>
<evidence type="ECO:0000256" key="12">
    <source>
        <dbReference type="ARBA" id="ARBA00023014"/>
    </source>
</evidence>
<dbReference type="Pfam" id="PF02677">
    <property type="entry name" value="QueH"/>
    <property type="match status" value="1"/>
</dbReference>
<evidence type="ECO:0000256" key="5">
    <source>
        <dbReference type="ARBA" id="ARBA00016895"/>
    </source>
</evidence>
<evidence type="ECO:0000256" key="17">
    <source>
        <dbReference type="HAMAP-Rule" id="MF_02089"/>
    </source>
</evidence>
<keyword evidence="9 17" id="KW-0671">Queuosine biosynthesis</keyword>
<keyword evidence="13 17" id="KW-1015">Disulfide bond</keyword>
<comment type="similarity">
    <text evidence="3 17">Belongs to the QueH family.</text>
</comment>
<evidence type="ECO:0000256" key="8">
    <source>
        <dbReference type="ARBA" id="ARBA00022723"/>
    </source>
</evidence>
<gene>
    <name evidence="17" type="primary">queH</name>
    <name evidence="18" type="ORF">JJN12_03175</name>
</gene>
<keyword evidence="7 17" id="KW-0819">tRNA processing</keyword>
<feature type="binding site" evidence="17">
    <location>
        <position position="31"/>
    </location>
    <ligand>
        <name>[4Fe-4S] cluster</name>
        <dbReference type="ChEBI" id="CHEBI:49883"/>
    </ligand>
</feature>
<protein>
    <recommendedName>
        <fullName evidence="5 17">Epoxyqueuosine reductase QueH</fullName>
        <ecNumber evidence="4 17">1.17.99.6</ecNumber>
    </recommendedName>
    <alternativeName>
        <fullName evidence="15 17">Queuosine biosynthesis protein QueH</fullName>
    </alternativeName>
</protein>
<evidence type="ECO:0000313" key="19">
    <source>
        <dbReference type="Proteomes" id="UP000604730"/>
    </source>
</evidence>
<evidence type="ECO:0000256" key="3">
    <source>
        <dbReference type="ARBA" id="ARBA00008207"/>
    </source>
</evidence>
<evidence type="ECO:0000256" key="14">
    <source>
        <dbReference type="ARBA" id="ARBA00023284"/>
    </source>
</evidence>
<evidence type="ECO:0000256" key="15">
    <source>
        <dbReference type="ARBA" id="ARBA00031446"/>
    </source>
</evidence>
<keyword evidence="11 17" id="KW-0408">Iron</keyword>
<evidence type="ECO:0000256" key="16">
    <source>
        <dbReference type="ARBA" id="ARBA00047415"/>
    </source>
</evidence>
<comment type="function">
    <text evidence="1 17">Catalyzes the conversion of epoxyqueuosine (oQ) to queuosine (Q), which is a hypermodified base found in the wobble positions of tRNA(Asp), tRNA(Asn), tRNA(His) and tRNA(Tyr).</text>
</comment>